<dbReference type="EMBL" id="CAMPGE010025892">
    <property type="protein sequence ID" value="CAI2383600.1"/>
    <property type="molecule type" value="Genomic_DNA"/>
</dbReference>
<name>A0AAD2D8M2_EUPCR</name>
<evidence type="ECO:0000313" key="1">
    <source>
        <dbReference type="EMBL" id="CAI2383600.1"/>
    </source>
</evidence>
<reference evidence="1" key="1">
    <citation type="submission" date="2023-07" db="EMBL/GenBank/DDBJ databases">
        <authorList>
            <consortium name="AG Swart"/>
            <person name="Singh M."/>
            <person name="Singh A."/>
            <person name="Seah K."/>
            <person name="Emmerich C."/>
        </authorList>
    </citation>
    <scope>NUCLEOTIDE SEQUENCE</scope>
    <source>
        <strain evidence="1">DP1</strain>
    </source>
</reference>
<accession>A0AAD2D8M2</accession>
<dbReference type="Proteomes" id="UP001295684">
    <property type="component" value="Unassembled WGS sequence"/>
</dbReference>
<protein>
    <submittedName>
        <fullName evidence="1">Uncharacterized protein</fullName>
    </submittedName>
</protein>
<keyword evidence="2" id="KW-1185">Reference proteome</keyword>
<comment type="caution">
    <text evidence="1">The sequence shown here is derived from an EMBL/GenBank/DDBJ whole genome shotgun (WGS) entry which is preliminary data.</text>
</comment>
<evidence type="ECO:0000313" key="2">
    <source>
        <dbReference type="Proteomes" id="UP001295684"/>
    </source>
</evidence>
<sequence>MLQNLVSETHAELLRTNVHESNKEFDREFLLDDCDIPDEMDEDSPISAPLASRTENMSENILLRNKGHLKKADKLEFAARENFYTSVRIIPEMSLSHTKETQVKGRSQILSRPFKTPQKRTRVVRRNPNRAKSQIKWRKTRLSSTRKNIRGRKTPRAKRILYRKNKRTMSIDKRFTSTAFAPLYNSGHKTPPSRYIQHKVTGDFMCNPEVQKEPESDEFTSRGITMKDILPISN</sequence>
<dbReference type="AlphaFoldDB" id="A0AAD2D8M2"/>
<gene>
    <name evidence="1" type="ORF">ECRASSUSDP1_LOCUS25105</name>
</gene>
<organism evidence="1 2">
    <name type="scientific">Euplotes crassus</name>
    <dbReference type="NCBI Taxonomy" id="5936"/>
    <lineage>
        <taxon>Eukaryota</taxon>
        <taxon>Sar</taxon>
        <taxon>Alveolata</taxon>
        <taxon>Ciliophora</taxon>
        <taxon>Intramacronucleata</taxon>
        <taxon>Spirotrichea</taxon>
        <taxon>Hypotrichia</taxon>
        <taxon>Euplotida</taxon>
        <taxon>Euplotidae</taxon>
        <taxon>Moneuplotes</taxon>
    </lineage>
</organism>
<proteinExistence type="predicted"/>